<dbReference type="Proteomes" id="UP000740926">
    <property type="component" value="Unassembled WGS sequence"/>
</dbReference>
<sequence>MRYRNPATGKESMLTFGDYPAVPLARARAERARVDQLLAQGEDPVAQRLKEAQAQKAEVDRHMERWVSRADLQHPQERRLPLFRHARGGRNPRQGRLGCCEAH</sequence>
<evidence type="ECO:0000313" key="3">
    <source>
        <dbReference type="Proteomes" id="UP000740926"/>
    </source>
</evidence>
<feature type="domain" description="Integrase DNA-binding" evidence="1">
    <location>
        <begin position="1"/>
        <end position="49"/>
    </location>
</feature>
<accession>A0A9P6XQ32</accession>
<dbReference type="AlphaFoldDB" id="A0A9P6XQ32"/>
<reference evidence="2 3" key="1">
    <citation type="journal article" date="2020" name="Microb. Genom.">
        <title>Genetic diversity of clinical and environmental Mucorales isolates obtained from an investigation of mucormycosis cases among solid organ transplant recipients.</title>
        <authorList>
            <person name="Nguyen M.H."/>
            <person name="Kaul D."/>
            <person name="Muto C."/>
            <person name="Cheng S.J."/>
            <person name="Richter R.A."/>
            <person name="Bruno V.M."/>
            <person name="Liu G."/>
            <person name="Beyhan S."/>
            <person name="Sundermann A.J."/>
            <person name="Mounaud S."/>
            <person name="Pasculle A.W."/>
            <person name="Nierman W.C."/>
            <person name="Driscoll E."/>
            <person name="Cumbie R."/>
            <person name="Clancy C.J."/>
            <person name="Dupont C.L."/>
        </authorList>
    </citation>
    <scope>NUCLEOTIDE SEQUENCE [LARGE SCALE GENOMIC DNA]</scope>
    <source>
        <strain evidence="2 3">GL24</strain>
    </source>
</reference>
<gene>
    <name evidence="2" type="ORF">G6F50_017633</name>
</gene>
<dbReference type="EMBL" id="JAANIU010013537">
    <property type="protein sequence ID" value="KAG1529973.1"/>
    <property type="molecule type" value="Genomic_DNA"/>
</dbReference>
<evidence type="ECO:0000259" key="1">
    <source>
        <dbReference type="Pfam" id="PF13356"/>
    </source>
</evidence>
<protein>
    <recommendedName>
        <fullName evidence="1">Integrase DNA-binding domain-containing protein</fullName>
    </recommendedName>
</protein>
<dbReference type="Gene3D" id="3.30.160.390">
    <property type="entry name" value="Integrase, DNA-binding domain"/>
    <property type="match status" value="1"/>
</dbReference>
<keyword evidence="3" id="KW-1185">Reference proteome</keyword>
<evidence type="ECO:0000313" key="2">
    <source>
        <dbReference type="EMBL" id="KAG1529973.1"/>
    </source>
</evidence>
<comment type="caution">
    <text evidence="2">The sequence shown here is derived from an EMBL/GenBank/DDBJ whole genome shotgun (WGS) entry which is preliminary data.</text>
</comment>
<organism evidence="2 3">
    <name type="scientific">Rhizopus delemar</name>
    <dbReference type="NCBI Taxonomy" id="936053"/>
    <lineage>
        <taxon>Eukaryota</taxon>
        <taxon>Fungi</taxon>
        <taxon>Fungi incertae sedis</taxon>
        <taxon>Mucoromycota</taxon>
        <taxon>Mucoromycotina</taxon>
        <taxon>Mucoromycetes</taxon>
        <taxon>Mucorales</taxon>
        <taxon>Mucorineae</taxon>
        <taxon>Rhizopodaceae</taxon>
        <taxon>Rhizopus</taxon>
    </lineage>
</organism>
<dbReference type="InterPro" id="IPR025166">
    <property type="entry name" value="Integrase_DNA_bind_dom"/>
</dbReference>
<proteinExistence type="predicted"/>
<dbReference type="Pfam" id="PF13356">
    <property type="entry name" value="Arm-DNA-bind_3"/>
    <property type="match status" value="1"/>
</dbReference>
<dbReference type="InterPro" id="IPR038488">
    <property type="entry name" value="Integrase_DNA-bd_sf"/>
</dbReference>
<name>A0A9P6XQ32_9FUNG</name>